<dbReference type="EMBL" id="CP001670">
    <property type="protein sequence ID" value="AFZ80816.1"/>
    <property type="molecule type" value="Genomic_DNA"/>
</dbReference>
<name>L0B0M5_THEEQ</name>
<evidence type="ECO:0000313" key="2">
    <source>
        <dbReference type="EMBL" id="AFZ80816.1"/>
    </source>
</evidence>
<dbReference type="Proteomes" id="UP000031512">
    <property type="component" value="Chromosome 3"/>
</dbReference>
<reference evidence="2 3" key="1">
    <citation type="journal article" date="2012" name="BMC Genomics">
        <title>Comparative genomic analysis and phylogenetic position of Theileria equi.</title>
        <authorList>
            <person name="Kappmeyer L.S."/>
            <person name="Thiagarajan M."/>
            <person name="Herndon D.R."/>
            <person name="Ramsay J.D."/>
            <person name="Caler E."/>
            <person name="Djikeng A."/>
            <person name="Gillespie J.J."/>
            <person name="Lau A.O."/>
            <person name="Roalson E.H."/>
            <person name="Silva J.C."/>
            <person name="Silva M.G."/>
            <person name="Suarez C.E."/>
            <person name="Ueti M.W."/>
            <person name="Nene V.M."/>
            <person name="Mealey R.H."/>
            <person name="Knowles D.P."/>
            <person name="Brayton K.A."/>
        </authorList>
    </citation>
    <scope>NUCLEOTIDE SEQUENCE [LARGE SCALE GENOMIC DNA]</scope>
    <source>
        <strain evidence="2 3">WA</strain>
    </source>
</reference>
<evidence type="ECO:0000313" key="3">
    <source>
        <dbReference type="Proteomes" id="UP000031512"/>
    </source>
</evidence>
<feature type="region of interest" description="Disordered" evidence="1">
    <location>
        <begin position="1"/>
        <end position="34"/>
    </location>
</feature>
<dbReference type="AlphaFoldDB" id="L0B0M5"/>
<protein>
    <submittedName>
        <fullName evidence="2">Uncharacterized protein</fullName>
    </submittedName>
</protein>
<dbReference type="VEuPathDB" id="PiroplasmaDB:BEWA_002230"/>
<proteinExistence type="predicted"/>
<dbReference type="RefSeq" id="XP_004830482.1">
    <property type="nucleotide sequence ID" value="XM_004830425.1"/>
</dbReference>
<dbReference type="GeneID" id="15805523"/>
<sequence length="64" mass="7697">MDWRTIGKSYTPQVEEKRSITPPDSPRKKQRIPEYSRFPFIVGIDEKRQKDWIDQRAPYSQEVS</sequence>
<organism evidence="2 3">
    <name type="scientific">Theileria equi strain WA</name>
    <dbReference type="NCBI Taxonomy" id="1537102"/>
    <lineage>
        <taxon>Eukaryota</taxon>
        <taxon>Sar</taxon>
        <taxon>Alveolata</taxon>
        <taxon>Apicomplexa</taxon>
        <taxon>Aconoidasida</taxon>
        <taxon>Piroplasmida</taxon>
        <taxon>Theileriidae</taxon>
        <taxon>Theileria</taxon>
    </lineage>
</organism>
<accession>L0B0M5</accession>
<gene>
    <name evidence="2" type="ORF">BEWA_002230</name>
</gene>
<evidence type="ECO:0000256" key="1">
    <source>
        <dbReference type="SAM" id="MobiDB-lite"/>
    </source>
</evidence>
<dbReference type="OrthoDB" id="364314at2759"/>
<feature type="compositionally biased region" description="Basic and acidic residues" evidence="1">
    <location>
        <begin position="14"/>
        <end position="34"/>
    </location>
</feature>
<dbReference type="KEGG" id="beq:BEWA_002230"/>
<keyword evidence="3" id="KW-1185">Reference proteome</keyword>